<dbReference type="PROSITE" id="PS50109">
    <property type="entry name" value="HIS_KIN"/>
    <property type="match status" value="1"/>
</dbReference>
<feature type="domain" description="Histidine kinase" evidence="5">
    <location>
        <begin position="599"/>
        <end position="819"/>
    </location>
</feature>
<dbReference type="PANTHER" id="PTHR43065">
    <property type="entry name" value="SENSOR HISTIDINE KINASE"/>
    <property type="match status" value="1"/>
</dbReference>
<name>A0ABS5GE79_9BRAD</name>
<dbReference type="InterPro" id="IPR013656">
    <property type="entry name" value="PAS_4"/>
</dbReference>
<evidence type="ECO:0000313" key="9">
    <source>
        <dbReference type="EMBL" id="MBR1139637.1"/>
    </source>
</evidence>
<keyword evidence="10" id="KW-1185">Reference proteome</keyword>
<evidence type="ECO:0000259" key="8">
    <source>
        <dbReference type="PROSITE" id="PS50113"/>
    </source>
</evidence>
<dbReference type="SMART" id="SM00448">
    <property type="entry name" value="REC"/>
    <property type="match status" value="1"/>
</dbReference>
<feature type="modified residue" description="4-aspartylphosphate" evidence="4">
    <location>
        <position position="890"/>
    </location>
</feature>
<dbReference type="PANTHER" id="PTHR43065:SF42">
    <property type="entry name" value="TWO-COMPONENT SENSOR PPRA"/>
    <property type="match status" value="1"/>
</dbReference>
<dbReference type="EMBL" id="JAFCLK010000031">
    <property type="protein sequence ID" value="MBR1139637.1"/>
    <property type="molecule type" value="Genomic_DNA"/>
</dbReference>
<dbReference type="SUPFAM" id="SSF55785">
    <property type="entry name" value="PYP-like sensor domain (PAS domain)"/>
    <property type="match status" value="4"/>
</dbReference>
<feature type="domain" description="Response regulatory" evidence="6">
    <location>
        <begin position="840"/>
        <end position="950"/>
    </location>
</feature>
<dbReference type="InterPro" id="IPR000014">
    <property type="entry name" value="PAS"/>
</dbReference>
<dbReference type="CDD" id="cd00130">
    <property type="entry name" value="PAS"/>
    <property type="match status" value="2"/>
</dbReference>
<reference evidence="10" key="1">
    <citation type="journal article" date="2021" name="ISME J.">
        <title>Evolutionary origin and ecological implication of a unique nif island in free-living Bradyrhizobium lineages.</title>
        <authorList>
            <person name="Tao J."/>
        </authorList>
    </citation>
    <scope>NUCLEOTIDE SEQUENCE [LARGE SCALE GENOMIC DNA]</scope>
    <source>
        <strain evidence="10">SZCCT0094</strain>
    </source>
</reference>
<dbReference type="Gene3D" id="3.30.450.20">
    <property type="entry name" value="PAS domain"/>
    <property type="match status" value="4"/>
</dbReference>
<evidence type="ECO:0000256" key="3">
    <source>
        <dbReference type="ARBA" id="ARBA00022553"/>
    </source>
</evidence>
<evidence type="ECO:0000259" key="6">
    <source>
        <dbReference type="PROSITE" id="PS50110"/>
    </source>
</evidence>
<dbReference type="InterPro" id="IPR005467">
    <property type="entry name" value="His_kinase_dom"/>
</dbReference>
<dbReference type="PRINTS" id="PR00344">
    <property type="entry name" value="BCTRLSENSOR"/>
</dbReference>
<proteinExistence type="predicted"/>
<dbReference type="Pfam" id="PF08448">
    <property type="entry name" value="PAS_4"/>
    <property type="match status" value="2"/>
</dbReference>
<dbReference type="SMART" id="SM00086">
    <property type="entry name" value="PAC"/>
    <property type="match status" value="3"/>
</dbReference>
<dbReference type="SMART" id="SM00091">
    <property type="entry name" value="PAS"/>
    <property type="match status" value="3"/>
</dbReference>
<organism evidence="9 10">
    <name type="scientific">Bradyrhizobium denitrificans</name>
    <dbReference type="NCBI Taxonomy" id="2734912"/>
    <lineage>
        <taxon>Bacteria</taxon>
        <taxon>Pseudomonadati</taxon>
        <taxon>Pseudomonadota</taxon>
        <taxon>Alphaproteobacteria</taxon>
        <taxon>Hyphomicrobiales</taxon>
        <taxon>Nitrobacteraceae</taxon>
        <taxon>Bradyrhizobium</taxon>
    </lineage>
</organism>
<evidence type="ECO:0000256" key="1">
    <source>
        <dbReference type="ARBA" id="ARBA00000085"/>
    </source>
</evidence>
<dbReference type="Pfam" id="PF00512">
    <property type="entry name" value="HisKA"/>
    <property type="match status" value="1"/>
</dbReference>
<protein>
    <recommendedName>
        <fullName evidence="2">histidine kinase</fullName>
        <ecNumber evidence="2">2.7.13.3</ecNumber>
    </recommendedName>
</protein>
<dbReference type="InterPro" id="IPR036890">
    <property type="entry name" value="HATPase_C_sf"/>
</dbReference>
<dbReference type="SUPFAM" id="SSF52172">
    <property type="entry name" value="CheY-like"/>
    <property type="match status" value="1"/>
</dbReference>
<dbReference type="SUPFAM" id="SSF47384">
    <property type="entry name" value="Homodimeric domain of signal transducing histidine kinase"/>
    <property type="match status" value="1"/>
</dbReference>
<dbReference type="Pfam" id="PF00072">
    <property type="entry name" value="Response_reg"/>
    <property type="match status" value="1"/>
</dbReference>
<dbReference type="InterPro" id="IPR036097">
    <property type="entry name" value="HisK_dim/P_sf"/>
</dbReference>
<dbReference type="SMART" id="SM00388">
    <property type="entry name" value="HisKA"/>
    <property type="match status" value="1"/>
</dbReference>
<evidence type="ECO:0000259" key="7">
    <source>
        <dbReference type="PROSITE" id="PS50112"/>
    </source>
</evidence>
<evidence type="ECO:0000256" key="4">
    <source>
        <dbReference type="PROSITE-ProRule" id="PRU00169"/>
    </source>
</evidence>
<dbReference type="Pfam" id="PF08447">
    <property type="entry name" value="PAS_3"/>
    <property type="match status" value="2"/>
</dbReference>
<feature type="domain" description="PAC" evidence="8">
    <location>
        <begin position="270"/>
        <end position="325"/>
    </location>
</feature>
<sequence length="951" mass="103117">MRRAVTNASVCGSSDIDVRAKGLRVAYRADRTSQYDFLSGGGQMGRLMLAHDWSTSPLGPPDGWPQSLRSVVGLLLGSKFPMFVAWGTELGFLYNDSYAEILGGKHPKALGERFSEIWAEIWPDIAPLIEAAMAGEATYREDLPLLMNRKGFEEQTWFTFSYSPARNEAGQVAGMFCACSETTAKVVAERRSLEERERLQRMFEQAPGFMAMLSGPEHRFTLTNPAFQQLIGHRDVLGKPVSAALPDAAAQGYVEHLNKAFSTGEALIFSSAPYAMQAAPGGPITERLVDFVYQPVRDADGAVTGVFVEGYDVTERVRAEAALRASEARLKLAQQAAGIGVWDWDLVTGAISWSPEMYDILGLDPAKHAGTPYDTWLGILHPDDRDLADRTAREAAAKGEAFSIDFRIKHQQTGEQRWVRSRATAVLDDQGRPARLVGVNVDVTGERRREEGLRELAGDLQTAVEASERERNRIYDLSNDLFAVVGFDGFLKTINPAWERLLGYSRAELLAKPLAAVIHPDDLAAAGQVIAALQTRDPLQRFENRLITADNNTIWVAWAAVPEGDRFYAVGRDVSREREQDEALRQSRKMEAMGQLTGGVAHDFNNLLTPIVGALDMLQRRGIGGEREQRLIAGAAQSADRAKTLVQRLLAFARRQPLQPVAVDLGLLVAGMGELVASTTGPQIKVVVDAARDLPPAKADPNQLEMAVLNLAVNARDAMPDGGTLRISVRAATIGRQHRSNLKPGPYLHLSVADSGTGMDEVTLSRAIEPFFSTKGIGKGTGLGLSMVHGLATQLGGALTIHSTPGVGTNVELWLPQGDAQTGTPLALERAPAPAARRGTVLLVDDEDLVRLSTAEMLIELGHEVVEAGSAEEALRLLNGGLFPDLVVTDHLMPGMSGTELARRIQAERPNVKVLIVSGYAEAVGIAPDLPRLTKPFRNLELAASLDSLGR</sequence>
<comment type="catalytic activity">
    <reaction evidence="1">
        <text>ATP + protein L-histidine = ADP + protein N-phospho-L-histidine.</text>
        <dbReference type="EC" id="2.7.13.3"/>
    </reaction>
</comment>
<dbReference type="InterPro" id="IPR003661">
    <property type="entry name" value="HisK_dim/P_dom"/>
</dbReference>
<evidence type="ECO:0000256" key="2">
    <source>
        <dbReference type="ARBA" id="ARBA00012438"/>
    </source>
</evidence>
<dbReference type="SMART" id="SM00387">
    <property type="entry name" value="HATPase_c"/>
    <property type="match status" value="1"/>
</dbReference>
<dbReference type="EC" id="2.7.13.3" evidence="2"/>
<dbReference type="CDD" id="cd00082">
    <property type="entry name" value="HisKA"/>
    <property type="match status" value="1"/>
</dbReference>
<dbReference type="InterPro" id="IPR001610">
    <property type="entry name" value="PAC"/>
</dbReference>
<dbReference type="NCBIfam" id="TIGR00229">
    <property type="entry name" value="sensory_box"/>
    <property type="match status" value="3"/>
</dbReference>
<accession>A0ABS5GE79</accession>
<feature type="domain" description="PAS" evidence="7">
    <location>
        <begin position="467"/>
        <end position="537"/>
    </location>
</feature>
<dbReference type="Gene3D" id="1.10.287.130">
    <property type="match status" value="1"/>
</dbReference>
<dbReference type="Proteomes" id="UP001314635">
    <property type="component" value="Unassembled WGS sequence"/>
</dbReference>
<keyword evidence="3 4" id="KW-0597">Phosphoprotein</keyword>
<dbReference type="InterPro" id="IPR000700">
    <property type="entry name" value="PAS-assoc_C"/>
</dbReference>
<dbReference type="InterPro" id="IPR035965">
    <property type="entry name" value="PAS-like_dom_sf"/>
</dbReference>
<dbReference type="SUPFAM" id="SSF55874">
    <property type="entry name" value="ATPase domain of HSP90 chaperone/DNA topoisomerase II/histidine kinase"/>
    <property type="match status" value="1"/>
</dbReference>
<dbReference type="PROSITE" id="PS50112">
    <property type="entry name" value="PAS"/>
    <property type="match status" value="2"/>
</dbReference>
<evidence type="ECO:0000259" key="5">
    <source>
        <dbReference type="PROSITE" id="PS50109"/>
    </source>
</evidence>
<dbReference type="PROSITE" id="PS50113">
    <property type="entry name" value="PAC"/>
    <property type="match status" value="2"/>
</dbReference>
<dbReference type="Pfam" id="PF02518">
    <property type="entry name" value="HATPase_c"/>
    <property type="match status" value="1"/>
</dbReference>
<feature type="domain" description="PAS" evidence="7">
    <location>
        <begin position="326"/>
        <end position="399"/>
    </location>
</feature>
<comment type="caution">
    <text evidence="9">The sequence shown here is derived from an EMBL/GenBank/DDBJ whole genome shotgun (WGS) entry which is preliminary data.</text>
</comment>
<dbReference type="InterPro" id="IPR001789">
    <property type="entry name" value="Sig_transdc_resp-reg_receiver"/>
</dbReference>
<dbReference type="InterPro" id="IPR004358">
    <property type="entry name" value="Sig_transdc_His_kin-like_C"/>
</dbReference>
<dbReference type="Gene3D" id="3.30.565.10">
    <property type="entry name" value="Histidine kinase-like ATPase, C-terminal domain"/>
    <property type="match status" value="1"/>
</dbReference>
<dbReference type="InterPro" id="IPR011006">
    <property type="entry name" value="CheY-like_superfamily"/>
</dbReference>
<dbReference type="InterPro" id="IPR003594">
    <property type="entry name" value="HATPase_dom"/>
</dbReference>
<dbReference type="InterPro" id="IPR013655">
    <property type="entry name" value="PAS_fold_3"/>
</dbReference>
<gene>
    <name evidence="9" type="ORF">JQ619_28165</name>
</gene>
<dbReference type="PROSITE" id="PS50110">
    <property type="entry name" value="RESPONSE_REGULATORY"/>
    <property type="match status" value="1"/>
</dbReference>
<feature type="domain" description="PAC" evidence="8">
    <location>
        <begin position="402"/>
        <end position="455"/>
    </location>
</feature>
<dbReference type="Gene3D" id="2.10.70.100">
    <property type="match status" value="1"/>
</dbReference>
<dbReference type="Gene3D" id="3.40.50.2300">
    <property type="match status" value="1"/>
</dbReference>
<evidence type="ECO:0000313" key="10">
    <source>
        <dbReference type="Proteomes" id="UP001314635"/>
    </source>
</evidence>